<accession>A0A9Q8Z593</accession>
<name>A0A9Q8Z593_CURCL</name>
<feature type="compositionally biased region" description="Basic and acidic residues" evidence="1">
    <location>
        <begin position="60"/>
        <end position="69"/>
    </location>
</feature>
<dbReference type="VEuPathDB" id="FungiDB:yc1106_03845"/>
<sequence length="755" mass="84000">MAGTPSSAASRALLEGADCRSVDKQQRSYGPVSHKTNNKRGPELREDWKTPNAKIQNKRSHADGAEGVSYEHRRSFAGVDVGFPDDLEEPLYPTPLIPHLTISSENNQEDFEDHSKIDAEFVDVFKHTATQSGSCHATTSTVTKTGLGLTSHSLQSSQYQRKTSDTKVFDWLTHGLSDSSPTEAVSLMRNSRDSDRSFAPRYVPLSLFPPKSPLGDVREYMPRNSLSINSVYPASPLNNGRDAYGNHIPSNTRDYLTAHSQPSLPNPLATKDEKTFSSEKPSTTRRLYDCRWDRLKSYWKATGTQAPNPQMDPRYPHIILDTDNIPRDVPEVVYSGRVGDRGLHNISLPFSAAYSRLDSRANNMKGNYSTPDLRENMTQDAKSNLGKPELVDASETLRSKNHFTVTCNHENTSRDEGIWQKGSFLLPRRSLQIERNEDHTSAYLTEGRTANMMSNGSSRAYLRVDRERQMRPIEKKKPSHGDVDCGTEEQLTCQQVLRKQDQSLVGGDAHIAAITPLLAKKPIKLEHMLDFGIQLPRESTSSSRNLFLQDPITVPAQDPKKQKKDIATPEHLTPAPASVPAMTFSTKKPQPLLRTILSKAGNISRSIFTASFDPKSKASSQHQPSTDSSKTSLPKVSMSADHNGWPRANPPNTHGEANTLAGHYEVLTAGAFVEPLPSHHNRHESLASVTNEALLIADQLLQRDVRCSTDQVRSSFSFDSVSEIATQQRQKERGKIETRKKGEIAKAMAWMGLYL</sequence>
<keyword evidence="3" id="KW-1185">Reference proteome</keyword>
<organism evidence="2 3">
    <name type="scientific">Curvularia clavata</name>
    <dbReference type="NCBI Taxonomy" id="95742"/>
    <lineage>
        <taxon>Eukaryota</taxon>
        <taxon>Fungi</taxon>
        <taxon>Dikarya</taxon>
        <taxon>Ascomycota</taxon>
        <taxon>Pezizomycotina</taxon>
        <taxon>Dothideomycetes</taxon>
        <taxon>Pleosporomycetidae</taxon>
        <taxon>Pleosporales</taxon>
        <taxon>Pleosporineae</taxon>
        <taxon>Pleosporaceae</taxon>
        <taxon>Curvularia</taxon>
    </lineage>
</organism>
<feature type="region of interest" description="Disordered" evidence="1">
    <location>
        <begin position="550"/>
        <end position="586"/>
    </location>
</feature>
<feature type="region of interest" description="Disordered" evidence="1">
    <location>
        <begin position="259"/>
        <end position="282"/>
    </location>
</feature>
<evidence type="ECO:0000313" key="3">
    <source>
        <dbReference type="Proteomes" id="UP001056012"/>
    </source>
</evidence>
<feature type="compositionally biased region" description="Basic and acidic residues" evidence="1">
    <location>
        <begin position="558"/>
        <end position="568"/>
    </location>
</feature>
<proteinExistence type="predicted"/>
<feature type="region of interest" description="Disordered" evidence="1">
    <location>
        <begin position="1"/>
        <end position="69"/>
    </location>
</feature>
<feature type="compositionally biased region" description="Basic and acidic residues" evidence="1">
    <location>
        <begin position="40"/>
        <end position="49"/>
    </location>
</feature>
<evidence type="ECO:0000256" key="1">
    <source>
        <dbReference type="SAM" id="MobiDB-lite"/>
    </source>
</evidence>
<dbReference type="OrthoDB" id="3686245at2759"/>
<feature type="compositionally biased region" description="Basic and acidic residues" evidence="1">
    <location>
        <begin position="17"/>
        <end position="26"/>
    </location>
</feature>
<feature type="region of interest" description="Disordered" evidence="1">
    <location>
        <begin position="613"/>
        <end position="656"/>
    </location>
</feature>
<dbReference type="EMBL" id="CP089276">
    <property type="protein sequence ID" value="USP76571.1"/>
    <property type="molecule type" value="Genomic_DNA"/>
</dbReference>
<reference evidence="2" key="1">
    <citation type="submission" date="2021-12" db="EMBL/GenBank/DDBJ databases">
        <title>Curvularia clavata genome.</title>
        <authorList>
            <person name="Cao Y."/>
        </authorList>
    </citation>
    <scope>NUCLEOTIDE SEQUENCE</scope>
    <source>
        <strain evidence="2">Yc1106</strain>
    </source>
</reference>
<gene>
    <name evidence="2" type="ORF">yc1106_03845</name>
</gene>
<dbReference type="AlphaFoldDB" id="A0A9Q8Z593"/>
<protein>
    <submittedName>
        <fullName evidence="2">Uncharacterized protein</fullName>
    </submittedName>
</protein>
<evidence type="ECO:0000313" key="2">
    <source>
        <dbReference type="EMBL" id="USP76571.1"/>
    </source>
</evidence>
<feature type="compositionally biased region" description="Polar residues" evidence="1">
    <location>
        <begin position="617"/>
        <end position="634"/>
    </location>
</feature>
<dbReference type="Proteomes" id="UP001056012">
    <property type="component" value="Chromosome 3"/>
</dbReference>